<evidence type="ECO:0000313" key="2">
    <source>
        <dbReference type="EMBL" id="RLN15658.1"/>
    </source>
</evidence>
<keyword evidence="3" id="KW-1185">Reference proteome</keyword>
<evidence type="ECO:0000256" key="1">
    <source>
        <dbReference type="SAM" id="MobiDB-lite"/>
    </source>
</evidence>
<reference evidence="3" key="1">
    <citation type="journal article" date="2019" name="Nat. Commun.">
        <title>The genome of broomcorn millet.</title>
        <authorList>
            <person name="Zou C."/>
            <person name="Miki D."/>
            <person name="Li D."/>
            <person name="Tang Q."/>
            <person name="Xiao L."/>
            <person name="Rajput S."/>
            <person name="Deng P."/>
            <person name="Jia W."/>
            <person name="Huang R."/>
            <person name="Zhang M."/>
            <person name="Sun Y."/>
            <person name="Hu J."/>
            <person name="Fu X."/>
            <person name="Schnable P.S."/>
            <person name="Li F."/>
            <person name="Zhang H."/>
            <person name="Feng B."/>
            <person name="Zhu X."/>
            <person name="Liu R."/>
            <person name="Schnable J.C."/>
            <person name="Zhu J.-K."/>
            <person name="Zhang H."/>
        </authorList>
    </citation>
    <scope>NUCLEOTIDE SEQUENCE [LARGE SCALE GENOMIC DNA]</scope>
</reference>
<comment type="caution">
    <text evidence="2">The sequence shown here is derived from an EMBL/GenBank/DDBJ whole genome shotgun (WGS) entry which is preliminary data.</text>
</comment>
<proteinExistence type="predicted"/>
<name>A0A3L6S415_PANMI</name>
<protein>
    <submittedName>
        <fullName evidence="2">Uncharacterized protein</fullName>
    </submittedName>
</protein>
<dbReference type="AlphaFoldDB" id="A0A3L6S415"/>
<feature type="region of interest" description="Disordered" evidence="1">
    <location>
        <begin position="1"/>
        <end position="123"/>
    </location>
</feature>
<evidence type="ECO:0000313" key="3">
    <source>
        <dbReference type="Proteomes" id="UP000275267"/>
    </source>
</evidence>
<accession>A0A3L6S415</accession>
<sequence length="142" mass="14650">MACASPFPHRQQRSSLPASSLSSPPSSPKEPPSLSHGAPPPALRPEPAATRWPARGGSGRARHGQRLACGRSSRIPAGADACGAPRHVGHQPRGQPGVASGWRPSHPDAAPAGEGSREGKGRQLLVVEAEKRAAGHGWGGRR</sequence>
<gene>
    <name evidence="2" type="ORF">C2845_PM02G46020</name>
</gene>
<dbReference type="Proteomes" id="UP000275267">
    <property type="component" value="Unassembled WGS sequence"/>
</dbReference>
<dbReference type="EMBL" id="PQIB02000005">
    <property type="protein sequence ID" value="RLN15658.1"/>
    <property type="molecule type" value="Genomic_DNA"/>
</dbReference>
<organism evidence="2 3">
    <name type="scientific">Panicum miliaceum</name>
    <name type="common">Proso millet</name>
    <name type="synonym">Broomcorn millet</name>
    <dbReference type="NCBI Taxonomy" id="4540"/>
    <lineage>
        <taxon>Eukaryota</taxon>
        <taxon>Viridiplantae</taxon>
        <taxon>Streptophyta</taxon>
        <taxon>Embryophyta</taxon>
        <taxon>Tracheophyta</taxon>
        <taxon>Spermatophyta</taxon>
        <taxon>Magnoliopsida</taxon>
        <taxon>Liliopsida</taxon>
        <taxon>Poales</taxon>
        <taxon>Poaceae</taxon>
        <taxon>PACMAD clade</taxon>
        <taxon>Panicoideae</taxon>
        <taxon>Panicodae</taxon>
        <taxon>Paniceae</taxon>
        <taxon>Panicinae</taxon>
        <taxon>Panicum</taxon>
        <taxon>Panicum sect. Panicum</taxon>
    </lineage>
</organism>
<feature type="compositionally biased region" description="Low complexity" evidence="1">
    <location>
        <begin position="14"/>
        <end position="24"/>
    </location>
</feature>